<dbReference type="Gene3D" id="3.40.50.1820">
    <property type="entry name" value="alpha/beta hydrolase"/>
    <property type="match status" value="1"/>
</dbReference>
<dbReference type="InterPro" id="IPR029058">
    <property type="entry name" value="AB_hydrolase_fold"/>
</dbReference>
<gene>
    <name evidence="2" type="ORF">J40TS1_20110</name>
</gene>
<comment type="caution">
    <text evidence="2">The sequence shown here is derived from an EMBL/GenBank/DDBJ whole genome shotgun (WGS) entry which is preliminary data.</text>
</comment>
<dbReference type="Proteomes" id="UP000683139">
    <property type="component" value="Unassembled WGS sequence"/>
</dbReference>
<accession>A0A919YQG8</accession>
<dbReference type="PRINTS" id="PR00111">
    <property type="entry name" value="ABHYDROLASE"/>
</dbReference>
<dbReference type="EMBL" id="BOSE01000003">
    <property type="protein sequence ID" value="GIP16369.1"/>
    <property type="molecule type" value="Genomic_DNA"/>
</dbReference>
<dbReference type="Pfam" id="PF12146">
    <property type="entry name" value="Hydrolase_4"/>
    <property type="match status" value="1"/>
</dbReference>
<keyword evidence="3" id="KW-1185">Reference proteome</keyword>
<evidence type="ECO:0000313" key="3">
    <source>
        <dbReference type="Proteomes" id="UP000683139"/>
    </source>
</evidence>
<name>A0A919YQG8_9BACL</name>
<dbReference type="InterPro" id="IPR022742">
    <property type="entry name" value="Hydrolase_4"/>
</dbReference>
<sequence>MMNTIETTISSFDGTTLYFSKNLVDKPKAAAVIVHGLCEHAGRYDYLTEKLNGRGFNVYRFDHRGHARSEGKRTFYSDFHHIIDDVNAIVDKALQESSGMPLFVIGHSMGGFASASFGTKYPGKVKGIVLSGALTRFNTKVAGELPLPLPSGTYLPNELGSGVCSDPAVVSAYANDPLVEKQISVDLFNSLGEGVAWLKQHPAQFVDPVLVLHGANDGLVSELDSREFYGDIASADKTLKIYAQLMHEIFNEPSRDEVIEEAIAWMEKRI</sequence>
<proteinExistence type="predicted"/>
<feature type="domain" description="Serine aminopeptidase S33" evidence="1">
    <location>
        <begin position="26"/>
        <end position="253"/>
    </location>
</feature>
<organism evidence="2 3">
    <name type="scientific">Paenibacillus montaniterrae</name>
    <dbReference type="NCBI Taxonomy" id="429341"/>
    <lineage>
        <taxon>Bacteria</taxon>
        <taxon>Bacillati</taxon>
        <taxon>Bacillota</taxon>
        <taxon>Bacilli</taxon>
        <taxon>Bacillales</taxon>
        <taxon>Paenibacillaceae</taxon>
        <taxon>Paenibacillus</taxon>
    </lineage>
</organism>
<reference evidence="2" key="1">
    <citation type="submission" date="2021-03" db="EMBL/GenBank/DDBJ databases">
        <title>Antimicrobial resistance genes in bacteria isolated from Japanese honey, and their potential for conferring macrolide and lincosamide resistance in the American foulbrood pathogen Paenibacillus larvae.</title>
        <authorList>
            <person name="Okamoto M."/>
            <person name="Kumagai M."/>
            <person name="Kanamori H."/>
            <person name="Takamatsu D."/>
        </authorList>
    </citation>
    <scope>NUCLEOTIDE SEQUENCE</scope>
    <source>
        <strain evidence="2">J40TS1</strain>
    </source>
</reference>
<protein>
    <submittedName>
        <fullName evidence="2">Lysophospholipase</fullName>
    </submittedName>
</protein>
<dbReference type="PANTHER" id="PTHR11614">
    <property type="entry name" value="PHOSPHOLIPASE-RELATED"/>
    <property type="match status" value="1"/>
</dbReference>
<dbReference type="AlphaFoldDB" id="A0A919YQG8"/>
<dbReference type="InterPro" id="IPR051044">
    <property type="entry name" value="MAG_DAG_Lipase"/>
</dbReference>
<evidence type="ECO:0000313" key="2">
    <source>
        <dbReference type="EMBL" id="GIP16369.1"/>
    </source>
</evidence>
<dbReference type="SUPFAM" id="SSF53474">
    <property type="entry name" value="alpha/beta-Hydrolases"/>
    <property type="match status" value="1"/>
</dbReference>
<dbReference type="InterPro" id="IPR000073">
    <property type="entry name" value="AB_hydrolase_1"/>
</dbReference>
<evidence type="ECO:0000259" key="1">
    <source>
        <dbReference type="Pfam" id="PF12146"/>
    </source>
</evidence>